<dbReference type="Gene3D" id="3.30.1050.40">
    <property type="match status" value="1"/>
</dbReference>
<dbReference type="Proteomes" id="UP001373496">
    <property type="component" value="Unassembled WGS sequence"/>
</dbReference>
<name>A0ABU8EBT3_9ACTN</name>
<evidence type="ECO:0000313" key="3">
    <source>
        <dbReference type="Proteomes" id="UP001373496"/>
    </source>
</evidence>
<reference evidence="2 3" key="1">
    <citation type="submission" date="2024-03" db="EMBL/GenBank/DDBJ databases">
        <title>Draft genome sequence of Klenkia terrae.</title>
        <authorList>
            <person name="Duangmal K."/>
            <person name="Chantavorakit T."/>
        </authorList>
    </citation>
    <scope>NUCLEOTIDE SEQUENCE [LARGE SCALE GENOMIC DNA]</scope>
    <source>
        <strain evidence="2 3">JCM 17786</strain>
    </source>
</reference>
<keyword evidence="3" id="KW-1185">Reference proteome</keyword>
<proteinExistence type="predicted"/>
<dbReference type="EMBL" id="JBAPLV010000019">
    <property type="protein sequence ID" value="MEI4280080.1"/>
    <property type="molecule type" value="Genomic_DNA"/>
</dbReference>
<dbReference type="SUPFAM" id="SSF55718">
    <property type="entry name" value="SCP-like"/>
    <property type="match status" value="1"/>
</dbReference>
<dbReference type="InterPro" id="IPR041629">
    <property type="entry name" value="SCP_3"/>
</dbReference>
<comment type="caution">
    <text evidence="2">The sequence shown here is derived from an EMBL/GenBank/DDBJ whole genome shotgun (WGS) entry which is preliminary data.</text>
</comment>
<dbReference type="RefSeq" id="WP_225233176.1">
    <property type="nucleotide sequence ID" value="NZ_JBAPLV010000019.1"/>
</dbReference>
<feature type="domain" description="Bacterial SCP orthologue" evidence="1">
    <location>
        <begin position="32"/>
        <end position="123"/>
    </location>
</feature>
<dbReference type="Pfam" id="PF17844">
    <property type="entry name" value="SCP_3"/>
    <property type="match status" value="1"/>
</dbReference>
<sequence length="132" mass="13837">MAGTPPIPAEALREALAPCLPWLRGEADQPARAVLGAAVKTTARWLAQQVPGRSVEVRVPPHVAVQCIPGPRHTRGTPPNVVETDAATWLRLVAGLQTWDEAVAAGRVAASGNRADLAVVLPLRPFRAGPPA</sequence>
<evidence type="ECO:0000313" key="2">
    <source>
        <dbReference type="EMBL" id="MEI4280080.1"/>
    </source>
</evidence>
<organism evidence="2 3">
    <name type="scientific">Klenkia terrae</name>
    <dbReference type="NCBI Taxonomy" id="1052259"/>
    <lineage>
        <taxon>Bacteria</taxon>
        <taxon>Bacillati</taxon>
        <taxon>Actinomycetota</taxon>
        <taxon>Actinomycetes</taxon>
        <taxon>Geodermatophilales</taxon>
        <taxon>Geodermatophilaceae</taxon>
        <taxon>Klenkia</taxon>
    </lineage>
</organism>
<protein>
    <submittedName>
        <fullName evidence="2">Sterol carrier family protein</fullName>
    </submittedName>
</protein>
<dbReference type="InterPro" id="IPR036527">
    <property type="entry name" value="SCP2_sterol-bd_dom_sf"/>
</dbReference>
<accession>A0ABU8EBT3</accession>
<evidence type="ECO:0000259" key="1">
    <source>
        <dbReference type="Pfam" id="PF17844"/>
    </source>
</evidence>
<gene>
    <name evidence="2" type="ORF">UXQ13_16535</name>
</gene>